<dbReference type="InterPro" id="IPR001486">
    <property type="entry name" value="Hemoglobin_trunc"/>
</dbReference>
<dbReference type="GO" id="GO:0020037">
    <property type="term" value="F:heme binding"/>
    <property type="evidence" value="ECO:0007669"/>
    <property type="project" value="InterPro"/>
</dbReference>
<name>A0AAV4LFE4_9BACL</name>
<dbReference type="InterPro" id="IPR009050">
    <property type="entry name" value="Globin-like_sf"/>
</dbReference>
<keyword evidence="2" id="KW-0813">Transport</keyword>
<dbReference type="GO" id="GO:0019825">
    <property type="term" value="F:oxygen binding"/>
    <property type="evidence" value="ECO:0007669"/>
    <property type="project" value="InterPro"/>
</dbReference>
<proteinExistence type="inferred from homology"/>
<evidence type="ECO:0000256" key="3">
    <source>
        <dbReference type="ARBA" id="ARBA00022617"/>
    </source>
</evidence>
<comment type="cofactor">
    <cofactor evidence="1">
        <name>heme</name>
        <dbReference type="ChEBI" id="CHEBI:30413"/>
    </cofactor>
</comment>
<evidence type="ECO:0000256" key="2">
    <source>
        <dbReference type="ARBA" id="ARBA00022448"/>
    </source>
</evidence>
<dbReference type="InterPro" id="IPR012292">
    <property type="entry name" value="Globin/Proto"/>
</dbReference>
<comment type="caution">
    <text evidence="8">The sequence shown here is derived from an EMBL/GenBank/DDBJ whole genome shotgun (WGS) entry which is preliminary data.</text>
</comment>
<dbReference type="PANTHER" id="PTHR47366">
    <property type="entry name" value="TWO-ON-TWO HEMOGLOBIN-3"/>
    <property type="match status" value="1"/>
</dbReference>
<evidence type="ECO:0000313" key="8">
    <source>
        <dbReference type="EMBL" id="GIM46451.1"/>
    </source>
</evidence>
<evidence type="ECO:0000256" key="5">
    <source>
        <dbReference type="ARBA" id="ARBA00023004"/>
    </source>
</evidence>
<dbReference type="GO" id="GO:0046872">
    <property type="term" value="F:metal ion binding"/>
    <property type="evidence" value="ECO:0007669"/>
    <property type="project" value="UniProtKB-KW"/>
</dbReference>
<dbReference type="GO" id="GO:0005344">
    <property type="term" value="F:oxygen carrier activity"/>
    <property type="evidence" value="ECO:0007669"/>
    <property type="project" value="InterPro"/>
</dbReference>
<keyword evidence="5" id="KW-0408">Iron</keyword>
<protein>
    <recommendedName>
        <fullName evidence="10">Globin</fullName>
    </recommendedName>
</protein>
<keyword evidence="9" id="KW-1185">Reference proteome</keyword>
<dbReference type="EMBL" id="BOQE01000001">
    <property type="protein sequence ID" value="GIM46451.1"/>
    <property type="molecule type" value="Genomic_DNA"/>
</dbReference>
<evidence type="ECO:0000256" key="4">
    <source>
        <dbReference type="ARBA" id="ARBA00022723"/>
    </source>
</evidence>
<keyword evidence="3 7" id="KW-0349">Heme</keyword>
<evidence type="ECO:0000256" key="1">
    <source>
        <dbReference type="ARBA" id="ARBA00001971"/>
    </source>
</evidence>
<evidence type="ECO:0000256" key="7">
    <source>
        <dbReference type="PIRSR" id="PIRSR601486-1"/>
    </source>
</evidence>
<dbReference type="FunFam" id="1.10.490.10:FF:000004">
    <property type="entry name" value="Group 2 hemoglobin yjbI"/>
    <property type="match status" value="1"/>
</dbReference>
<accession>A0AAV4LFE4</accession>
<keyword evidence="4" id="KW-0479">Metal-binding</keyword>
<reference evidence="8" key="1">
    <citation type="journal article" date="2023" name="Int. J. Syst. Evol. Microbiol.">
        <title>Collibacillus ludicampi gen. nov., sp. nov., a new soil bacterium of the family Alicyclobacillaceae.</title>
        <authorList>
            <person name="Jojima T."/>
            <person name="Ioku Y."/>
            <person name="Fukuta Y."/>
            <person name="Shirasaka N."/>
            <person name="Matsumura Y."/>
            <person name="Mori M."/>
        </authorList>
    </citation>
    <scope>NUCLEOTIDE SEQUENCE</scope>
    <source>
        <strain evidence="8">TP075</strain>
    </source>
</reference>
<dbReference type="Pfam" id="PF01152">
    <property type="entry name" value="Bac_globin"/>
    <property type="match status" value="1"/>
</dbReference>
<dbReference type="InterPro" id="IPR044203">
    <property type="entry name" value="GlbO/GLB3-like"/>
</dbReference>
<dbReference type="AlphaFoldDB" id="A0AAV4LFE4"/>
<feature type="binding site" description="distal binding residue" evidence="7">
    <location>
        <position position="120"/>
    </location>
    <ligand>
        <name>heme</name>
        <dbReference type="ChEBI" id="CHEBI:30413"/>
    </ligand>
    <ligandPart>
        <name>Fe</name>
        <dbReference type="ChEBI" id="CHEBI:18248"/>
    </ligandPart>
</feature>
<sequence length="132" mass="15350">MEYYESTLYELIGGAETIRRLVEAFYSKVAVHPDLKPIFPEDFTEVKEKQYLFLTQFFGGPPLYSNVYGHPMLRARHMQFPVTPTRVQAWLSCMSAAMDEIGLEGTYRDAMFERLKMTAHHMMNTPEEKEAT</sequence>
<dbReference type="PANTHER" id="PTHR47366:SF1">
    <property type="entry name" value="TWO-ON-TWO HEMOGLOBIN-3"/>
    <property type="match status" value="1"/>
</dbReference>
<evidence type="ECO:0008006" key="10">
    <source>
        <dbReference type="Google" id="ProtNLM"/>
    </source>
</evidence>
<evidence type="ECO:0000313" key="9">
    <source>
        <dbReference type="Proteomes" id="UP001057291"/>
    </source>
</evidence>
<dbReference type="RefSeq" id="WP_282199552.1">
    <property type="nucleotide sequence ID" value="NZ_BOQE01000001.1"/>
</dbReference>
<dbReference type="CDD" id="cd14772">
    <property type="entry name" value="TrHb2_Bs-trHb-like_O"/>
    <property type="match status" value="1"/>
</dbReference>
<organism evidence="8 9">
    <name type="scientific">Collibacillus ludicampi</name>
    <dbReference type="NCBI Taxonomy" id="2771369"/>
    <lineage>
        <taxon>Bacteria</taxon>
        <taxon>Bacillati</taxon>
        <taxon>Bacillota</taxon>
        <taxon>Bacilli</taxon>
        <taxon>Bacillales</taxon>
        <taxon>Alicyclobacillaceae</taxon>
        <taxon>Collibacillus</taxon>
    </lineage>
</organism>
<dbReference type="Proteomes" id="UP001057291">
    <property type="component" value="Unassembled WGS sequence"/>
</dbReference>
<gene>
    <name evidence="8" type="ORF">DNHGIG_20000</name>
</gene>
<dbReference type="Gene3D" id="1.10.490.10">
    <property type="entry name" value="Globins"/>
    <property type="match status" value="1"/>
</dbReference>
<dbReference type="SUPFAM" id="SSF46458">
    <property type="entry name" value="Globin-like"/>
    <property type="match status" value="1"/>
</dbReference>
<evidence type="ECO:0000256" key="6">
    <source>
        <dbReference type="ARBA" id="ARBA00034496"/>
    </source>
</evidence>
<comment type="similarity">
    <text evidence="6">Belongs to the truncated hemoglobin family. Group II subfamily.</text>
</comment>